<dbReference type="Gene3D" id="3.40.980.10">
    <property type="entry name" value="MoaB/Mog-like domain"/>
    <property type="match status" value="1"/>
</dbReference>
<dbReference type="CDD" id="cd03522">
    <property type="entry name" value="MoeA_like"/>
    <property type="match status" value="1"/>
</dbReference>
<gene>
    <name evidence="1" type="ORF">ACFQ14_14675</name>
</gene>
<proteinExistence type="predicted"/>
<accession>A0ABW3FJ38</accession>
<evidence type="ECO:0000313" key="2">
    <source>
        <dbReference type="Proteomes" id="UP001597101"/>
    </source>
</evidence>
<organism evidence="1 2">
    <name type="scientific">Pseudahrensia aquimaris</name>
    <dbReference type="NCBI Taxonomy" id="744461"/>
    <lineage>
        <taxon>Bacteria</taxon>
        <taxon>Pseudomonadati</taxon>
        <taxon>Pseudomonadota</taxon>
        <taxon>Alphaproteobacteria</taxon>
        <taxon>Hyphomicrobiales</taxon>
        <taxon>Ahrensiaceae</taxon>
        <taxon>Pseudahrensia</taxon>
    </lineage>
</organism>
<dbReference type="SUPFAM" id="SSF53218">
    <property type="entry name" value="Molybdenum cofactor biosynthesis proteins"/>
    <property type="match status" value="1"/>
</dbReference>
<dbReference type="EMBL" id="JBHTJV010000025">
    <property type="protein sequence ID" value="MFD0917647.1"/>
    <property type="molecule type" value="Genomic_DNA"/>
</dbReference>
<keyword evidence="2" id="KW-1185">Reference proteome</keyword>
<comment type="caution">
    <text evidence="1">The sequence shown here is derived from an EMBL/GenBank/DDBJ whole genome shotgun (WGS) entry which is preliminary data.</text>
</comment>
<evidence type="ECO:0000313" key="1">
    <source>
        <dbReference type="EMBL" id="MFD0917647.1"/>
    </source>
</evidence>
<protein>
    <submittedName>
        <fullName evidence="1">Molybdopterin-binding protein</fullName>
    </submittedName>
</protein>
<dbReference type="Proteomes" id="UP001597101">
    <property type="component" value="Unassembled WGS sequence"/>
</dbReference>
<name>A0ABW3FJ38_9HYPH</name>
<sequence length="329" mass="34713">MGDCLGAIVAHALVLPDGRIKKGHALTSADLERLKDAGLKTVVVARLEKGDVPEDEAATRLAAAIVKAAEGVEAAIAATGRVNLYASHNGLLRVDAEVFCELNSLDEGITVASLADDLFVETGRMMATVKIIPFAAGEEMVERFEAICSAKVALTLLPATPHRVGLVATKLRSLKAVTMDKTRRVLDERLALSGSSVVSELRVEHSVAAVSDAIEAMRKDVDLIVLFGASAIVDRRDVLPAAVEQSGGIVHHLGMPMDPGNLLMWASLDGKHVLGAPGCARSPAENGFDRVLARCVTGSAPDPDYLRGLGVGGLLMEIHSRPQPREETS</sequence>
<dbReference type="InterPro" id="IPR036425">
    <property type="entry name" value="MoaB/Mog-like_dom_sf"/>
</dbReference>
<reference evidence="2" key="1">
    <citation type="journal article" date="2019" name="Int. J. Syst. Evol. Microbiol.">
        <title>The Global Catalogue of Microorganisms (GCM) 10K type strain sequencing project: providing services to taxonomists for standard genome sequencing and annotation.</title>
        <authorList>
            <consortium name="The Broad Institute Genomics Platform"/>
            <consortium name="The Broad Institute Genome Sequencing Center for Infectious Disease"/>
            <person name="Wu L."/>
            <person name="Ma J."/>
        </authorList>
    </citation>
    <scope>NUCLEOTIDE SEQUENCE [LARGE SCALE GENOMIC DNA]</scope>
    <source>
        <strain evidence="2">CCUG 60023</strain>
    </source>
</reference>